<gene>
    <name evidence="2" type="ORF">ACIRA0001_0850</name>
</gene>
<evidence type="ECO:0000256" key="1">
    <source>
        <dbReference type="SAM" id="Phobius"/>
    </source>
</evidence>
<feature type="transmembrane region" description="Helical" evidence="1">
    <location>
        <begin position="6"/>
        <end position="27"/>
    </location>
</feature>
<dbReference type="EMBL" id="ACVR01000015">
    <property type="protein sequence ID" value="EET83516.1"/>
    <property type="molecule type" value="Genomic_DNA"/>
</dbReference>
<name>A0ABM9YR65_ACIRA</name>
<accession>A0ABM9YR65</accession>
<organism evidence="2 3">
    <name type="scientific">Acinetobacter radioresistens SK82</name>
    <dbReference type="NCBI Taxonomy" id="596318"/>
    <lineage>
        <taxon>Bacteria</taxon>
        <taxon>Pseudomonadati</taxon>
        <taxon>Pseudomonadota</taxon>
        <taxon>Gammaproteobacteria</taxon>
        <taxon>Moraxellales</taxon>
        <taxon>Moraxellaceae</taxon>
        <taxon>Acinetobacter</taxon>
    </lineage>
</organism>
<evidence type="ECO:0000313" key="2">
    <source>
        <dbReference type="EMBL" id="EET83516.1"/>
    </source>
</evidence>
<keyword evidence="3" id="KW-1185">Reference proteome</keyword>
<evidence type="ECO:0000313" key="3">
    <source>
        <dbReference type="Proteomes" id="UP000018419"/>
    </source>
</evidence>
<proteinExistence type="predicted"/>
<keyword evidence="1" id="KW-1133">Transmembrane helix</keyword>
<keyword evidence="1" id="KW-0812">Transmembrane</keyword>
<sequence>MTSSKSGGFLSISLYFLKLILSTLLFWKKPGLTKFLI</sequence>
<dbReference type="Proteomes" id="UP000018419">
    <property type="component" value="Unassembled WGS sequence"/>
</dbReference>
<protein>
    <submittedName>
        <fullName evidence="2">Uncharacterized protein</fullName>
    </submittedName>
</protein>
<comment type="caution">
    <text evidence="2">The sequence shown here is derived from an EMBL/GenBank/DDBJ whole genome shotgun (WGS) entry which is preliminary data.</text>
</comment>
<keyword evidence="1" id="KW-0472">Membrane</keyword>
<reference evidence="2 3" key="1">
    <citation type="submission" date="2009-07" db="EMBL/GenBank/DDBJ databases">
        <authorList>
            <person name="Madupu R."/>
            <person name="Durkin A.S."/>
            <person name="Torralba M."/>
            <person name="Methe B."/>
            <person name="Sutton G.G."/>
            <person name="Strausberg R.L."/>
            <person name="Nelson K.E."/>
        </authorList>
    </citation>
    <scope>NUCLEOTIDE SEQUENCE [LARGE SCALE GENOMIC DNA]</scope>
    <source>
        <strain evidence="2 3">SK82</strain>
    </source>
</reference>